<organism evidence="7 8">
    <name type="scientific">Hyaloscypha hepaticicola</name>
    <dbReference type="NCBI Taxonomy" id="2082293"/>
    <lineage>
        <taxon>Eukaryota</taxon>
        <taxon>Fungi</taxon>
        <taxon>Dikarya</taxon>
        <taxon>Ascomycota</taxon>
        <taxon>Pezizomycotina</taxon>
        <taxon>Leotiomycetes</taxon>
        <taxon>Helotiales</taxon>
        <taxon>Hyaloscyphaceae</taxon>
        <taxon>Hyaloscypha</taxon>
    </lineage>
</organism>
<dbReference type="AlphaFoldDB" id="A0A2J6PV04"/>
<dbReference type="InterPro" id="IPR006094">
    <property type="entry name" value="Oxid_FAD_bind_N"/>
</dbReference>
<dbReference type="InterPro" id="IPR050416">
    <property type="entry name" value="FAD-linked_Oxidoreductase"/>
</dbReference>
<dbReference type="GO" id="GO:0016491">
    <property type="term" value="F:oxidoreductase activity"/>
    <property type="evidence" value="ECO:0007669"/>
    <property type="project" value="UniProtKB-KW"/>
</dbReference>
<feature type="signal peptide" evidence="5">
    <location>
        <begin position="1"/>
        <end position="17"/>
    </location>
</feature>
<dbReference type="Proteomes" id="UP000235672">
    <property type="component" value="Unassembled WGS sequence"/>
</dbReference>
<dbReference type="Pfam" id="PF01565">
    <property type="entry name" value="FAD_binding_4"/>
    <property type="match status" value="1"/>
</dbReference>
<dbReference type="SUPFAM" id="SSF56176">
    <property type="entry name" value="FAD-binding/transporter-associated domain-like"/>
    <property type="match status" value="1"/>
</dbReference>
<feature type="chain" id="PRO_5014392746" evidence="5">
    <location>
        <begin position="18"/>
        <end position="503"/>
    </location>
</feature>
<keyword evidence="8" id="KW-1185">Reference proteome</keyword>
<keyword evidence="2" id="KW-0285">Flavoprotein</keyword>
<evidence type="ECO:0000256" key="2">
    <source>
        <dbReference type="ARBA" id="ARBA00022630"/>
    </source>
</evidence>
<evidence type="ECO:0000259" key="6">
    <source>
        <dbReference type="PROSITE" id="PS51387"/>
    </source>
</evidence>
<dbReference type="InterPro" id="IPR036318">
    <property type="entry name" value="FAD-bd_PCMH-like_sf"/>
</dbReference>
<dbReference type="InterPro" id="IPR016166">
    <property type="entry name" value="FAD-bd_PCMH"/>
</dbReference>
<protein>
    <submittedName>
        <fullName evidence="7">Glucooligosaccharide oxidase</fullName>
    </submittedName>
</protein>
<feature type="domain" description="FAD-binding PCMH-type" evidence="6">
    <location>
        <begin position="68"/>
        <end position="239"/>
    </location>
</feature>
<evidence type="ECO:0000313" key="8">
    <source>
        <dbReference type="Proteomes" id="UP000235672"/>
    </source>
</evidence>
<dbReference type="PANTHER" id="PTHR42973:SF54">
    <property type="entry name" value="FAD-BINDING PCMH-TYPE DOMAIN-CONTAINING PROTEIN"/>
    <property type="match status" value="1"/>
</dbReference>
<dbReference type="OrthoDB" id="2151789at2759"/>
<dbReference type="EMBL" id="KZ613497">
    <property type="protein sequence ID" value="PMD17860.1"/>
    <property type="molecule type" value="Genomic_DNA"/>
</dbReference>
<keyword evidence="3" id="KW-0274">FAD</keyword>
<evidence type="ECO:0000256" key="5">
    <source>
        <dbReference type="SAM" id="SignalP"/>
    </source>
</evidence>
<keyword evidence="4" id="KW-0560">Oxidoreductase</keyword>
<gene>
    <name evidence="7" type="ORF">NA56DRAFT_631169</name>
</gene>
<evidence type="ECO:0000313" key="7">
    <source>
        <dbReference type="EMBL" id="PMD17860.1"/>
    </source>
</evidence>
<evidence type="ECO:0000256" key="4">
    <source>
        <dbReference type="ARBA" id="ARBA00023002"/>
    </source>
</evidence>
<dbReference type="PANTHER" id="PTHR42973">
    <property type="entry name" value="BINDING OXIDOREDUCTASE, PUTATIVE (AFU_ORTHOLOGUE AFUA_1G17690)-RELATED"/>
    <property type="match status" value="1"/>
</dbReference>
<dbReference type="GO" id="GO:0071949">
    <property type="term" value="F:FAD binding"/>
    <property type="evidence" value="ECO:0007669"/>
    <property type="project" value="InterPro"/>
</dbReference>
<sequence>MKIFLLLSVLLVRAAIALPGPAITKRSSTSLPVAFACEALSLAFRAETFYPGSVNYTSENEHFWTPTDYSAPACVFTPKTQFQISAALLIFETFHAQFAVRGGGHMPIPGYANINGGILVGLTDLNKITLSSDKSYVSVGPGRRWEEVYDFLEPYGLVALGGRVGIVGVPGLLLGGGISFYSNQYGFASDNVIAFEVVLASGLVVEATSTSYADLFWALKGGGNSFGIVTRFDLLTYASPSVCAGVGEYPSTEKTAFLSAVANFGQYGDADAKAAVIPSIFMLASLNTTVYTSALFYDGTECNQPALANFTSLPAIANSYGPTTLAKYISSTDALIPDGTRQVFQVISSIADASALEIVHDTFVEMVTTYIYGVAGLQASIAFQPVTKNFIQQGINKGGNPQGVDITNAPYFWMVENFSWTDPADDALINEFAINVTSVLEAKLTAVCRQAQFKYMNDAGYGQEIFQNYGAGNLAKLQAIRTKYDPLGIFTYLMPGGWKVATA</sequence>
<evidence type="ECO:0000256" key="3">
    <source>
        <dbReference type="ARBA" id="ARBA00022827"/>
    </source>
</evidence>
<dbReference type="STRING" id="1745343.A0A2J6PV04"/>
<proteinExistence type="inferred from homology"/>
<accession>A0A2J6PV04</accession>
<name>A0A2J6PV04_9HELO</name>
<evidence type="ECO:0000256" key="1">
    <source>
        <dbReference type="ARBA" id="ARBA00005466"/>
    </source>
</evidence>
<dbReference type="PROSITE" id="PS51387">
    <property type="entry name" value="FAD_PCMH"/>
    <property type="match status" value="1"/>
</dbReference>
<dbReference type="Gene3D" id="3.30.465.10">
    <property type="match status" value="1"/>
</dbReference>
<dbReference type="InterPro" id="IPR016169">
    <property type="entry name" value="FAD-bd_PCMH_sub2"/>
</dbReference>
<comment type="similarity">
    <text evidence="1">Belongs to the oxygen-dependent FAD-linked oxidoreductase family.</text>
</comment>
<keyword evidence="5" id="KW-0732">Signal</keyword>
<reference evidence="7 8" key="1">
    <citation type="submission" date="2016-05" db="EMBL/GenBank/DDBJ databases">
        <title>A degradative enzymes factory behind the ericoid mycorrhizal symbiosis.</title>
        <authorList>
            <consortium name="DOE Joint Genome Institute"/>
            <person name="Martino E."/>
            <person name="Morin E."/>
            <person name="Grelet G."/>
            <person name="Kuo A."/>
            <person name="Kohler A."/>
            <person name="Daghino S."/>
            <person name="Barry K."/>
            <person name="Choi C."/>
            <person name="Cichocki N."/>
            <person name="Clum A."/>
            <person name="Copeland A."/>
            <person name="Hainaut M."/>
            <person name="Haridas S."/>
            <person name="Labutti K."/>
            <person name="Lindquist E."/>
            <person name="Lipzen A."/>
            <person name="Khouja H.-R."/>
            <person name="Murat C."/>
            <person name="Ohm R."/>
            <person name="Olson A."/>
            <person name="Spatafora J."/>
            <person name="Veneault-Fourrey C."/>
            <person name="Henrissat B."/>
            <person name="Grigoriev I."/>
            <person name="Martin F."/>
            <person name="Perotto S."/>
        </authorList>
    </citation>
    <scope>NUCLEOTIDE SEQUENCE [LARGE SCALE GENOMIC DNA]</scope>
    <source>
        <strain evidence="7 8">UAMH 7357</strain>
    </source>
</reference>